<keyword evidence="4" id="KW-1185">Reference proteome</keyword>
<evidence type="ECO:0000259" key="2">
    <source>
        <dbReference type="PROSITE" id="PS51388"/>
    </source>
</evidence>
<dbReference type="GO" id="GO:0005777">
    <property type="term" value="C:peroxisome"/>
    <property type="evidence" value="ECO:0007669"/>
    <property type="project" value="TreeGrafter"/>
</dbReference>
<reference evidence="3 4" key="1">
    <citation type="journal article" date="2018" name="G3 (Bethesda)">
        <title>Phylogenetic and Phylogenomic Definition of Rhizopus Species.</title>
        <authorList>
            <person name="Gryganskyi A.P."/>
            <person name="Golan J."/>
            <person name="Dolatabadi S."/>
            <person name="Mondo S."/>
            <person name="Robb S."/>
            <person name="Idnurm A."/>
            <person name="Muszewska A."/>
            <person name="Steczkiewicz K."/>
            <person name="Masonjones S."/>
            <person name="Liao H.L."/>
            <person name="Gajdeczka M.T."/>
            <person name="Anike F."/>
            <person name="Vuek A."/>
            <person name="Anishchenko I.M."/>
            <person name="Voigt K."/>
            <person name="de Hoog G.S."/>
            <person name="Smith M.E."/>
            <person name="Heitman J."/>
            <person name="Vilgalys R."/>
            <person name="Stajich J.E."/>
        </authorList>
    </citation>
    <scope>NUCLEOTIDE SEQUENCE [LARGE SCALE GENOMIC DNA]</scope>
    <source>
        <strain evidence="3 4">LSU 92-RS-03</strain>
    </source>
</reference>
<evidence type="ECO:0000256" key="1">
    <source>
        <dbReference type="SAM" id="MobiDB-lite"/>
    </source>
</evidence>
<dbReference type="GO" id="GO:0006897">
    <property type="term" value="P:endocytosis"/>
    <property type="evidence" value="ECO:0007669"/>
    <property type="project" value="TreeGrafter"/>
</dbReference>
<dbReference type="InterPro" id="IPR022812">
    <property type="entry name" value="Dynamin"/>
</dbReference>
<dbReference type="GO" id="GO:0005874">
    <property type="term" value="C:microtubule"/>
    <property type="evidence" value="ECO:0007669"/>
    <property type="project" value="TreeGrafter"/>
</dbReference>
<sequence>VLVNHIREKLPELRTKLSTLIGQTQHELSQYGEPAFSGSDHQSSLILKLLTLFSTEFVSSIDGTSSEISTKELSGGARIYFIFRTVFKNALDDIHPCANLTNNDIRTAMRNSTGPRGSLFVPELAFDLLVRPQIKMLEAPSLQCVQLAYEELTTICQTCGSKEITRFPKFHTRLIEAVSDLLQERLEPTLAYVESLVSIECSYINTNHPEFPSAAEALKELDKRYKEQETMERKKMARQYLNNEIIQNKSGRSMSITSTTSNISPFSHSPKNSRANQFLGNHKSTFQEQEEHNDDDQMSTTTMSDYENDFSTKSTEREEKEVELIRYLITSYFKIMRKSIQDLVPKAIMHFLVNYTKESVQNRLVSSLYRENLFEDLLKEDPTISSKREECKTILGVYRLAFNLVNEAL</sequence>
<name>A0A367IU32_RHIST</name>
<dbReference type="PROSITE" id="PS51388">
    <property type="entry name" value="GED"/>
    <property type="match status" value="1"/>
</dbReference>
<dbReference type="STRING" id="4846.A0A367IU32"/>
<accession>A0A367IU32</accession>
<feature type="region of interest" description="Disordered" evidence="1">
    <location>
        <begin position="285"/>
        <end position="315"/>
    </location>
</feature>
<dbReference type="PANTHER" id="PTHR11566">
    <property type="entry name" value="DYNAMIN"/>
    <property type="match status" value="1"/>
</dbReference>
<feature type="region of interest" description="Disordered" evidence="1">
    <location>
        <begin position="253"/>
        <end position="272"/>
    </location>
</feature>
<proteinExistence type="predicted"/>
<dbReference type="AlphaFoldDB" id="A0A367IU32"/>
<dbReference type="GO" id="GO:0000266">
    <property type="term" value="P:mitochondrial fission"/>
    <property type="evidence" value="ECO:0007669"/>
    <property type="project" value="TreeGrafter"/>
</dbReference>
<gene>
    <name evidence="3" type="primary">DNM1_2</name>
    <name evidence="3" type="ORF">CU098_002725</name>
</gene>
<dbReference type="Proteomes" id="UP000253551">
    <property type="component" value="Unassembled WGS sequence"/>
</dbReference>
<dbReference type="GO" id="GO:0048312">
    <property type="term" value="P:intracellular distribution of mitochondria"/>
    <property type="evidence" value="ECO:0007669"/>
    <property type="project" value="TreeGrafter"/>
</dbReference>
<dbReference type="GO" id="GO:0005525">
    <property type="term" value="F:GTP binding"/>
    <property type="evidence" value="ECO:0007669"/>
    <property type="project" value="InterPro"/>
</dbReference>
<feature type="domain" description="GED" evidence="2">
    <location>
        <begin position="322"/>
        <end position="409"/>
    </location>
</feature>
<organism evidence="3 4">
    <name type="scientific">Rhizopus stolonifer</name>
    <name type="common">Rhizopus nigricans</name>
    <dbReference type="NCBI Taxonomy" id="4846"/>
    <lineage>
        <taxon>Eukaryota</taxon>
        <taxon>Fungi</taxon>
        <taxon>Fungi incertae sedis</taxon>
        <taxon>Mucoromycota</taxon>
        <taxon>Mucoromycotina</taxon>
        <taxon>Mucoromycetes</taxon>
        <taxon>Mucorales</taxon>
        <taxon>Mucorineae</taxon>
        <taxon>Rhizopodaceae</taxon>
        <taxon>Rhizopus</taxon>
    </lineage>
</organism>
<feature type="non-terminal residue" evidence="3">
    <location>
        <position position="1"/>
    </location>
</feature>
<feature type="compositionally biased region" description="Low complexity" evidence="1">
    <location>
        <begin position="253"/>
        <end position="267"/>
    </location>
</feature>
<dbReference type="InterPro" id="IPR020850">
    <property type="entry name" value="GED_dom"/>
</dbReference>
<dbReference type="SMART" id="SM00302">
    <property type="entry name" value="GED"/>
    <property type="match status" value="1"/>
</dbReference>
<dbReference type="GO" id="GO:0016020">
    <property type="term" value="C:membrane"/>
    <property type="evidence" value="ECO:0007669"/>
    <property type="project" value="TreeGrafter"/>
</dbReference>
<dbReference type="GO" id="GO:0008017">
    <property type="term" value="F:microtubule binding"/>
    <property type="evidence" value="ECO:0007669"/>
    <property type="project" value="TreeGrafter"/>
</dbReference>
<comment type="caution">
    <text evidence="3">The sequence shown here is derived from an EMBL/GenBank/DDBJ whole genome shotgun (WGS) entry which is preliminary data.</text>
</comment>
<dbReference type="GO" id="GO:0003924">
    <property type="term" value="F:GTPase activity"/>
    <property type="evidence" value="ECO:0007669"/>
    <property type="project" value="InterPro"/>
</dbReference>
<protein>
    <submittedName>
        <fullName evidence="3">Dynamin-GTPase protein</fullName>
    </submittedName>
</protein>
<dbReference type="Pfam" id="PF01031">
    <property type="entry name" value="Dynamin_M"/>
    <property type="match status" value="1"/>
</dbReference>
<dbReference type="Pfam" id="PF02212">
    <property type="entry name" value="GED"/>
    <property type="match status" value="1"/>
</dbReference>
<dbReference type="PANTHER" id="PTHR11566:SF235">
    <property type="entry name" value="DYNAMIN-RELATED PROTEIN DNM1"/>
    <property type="match status" value="1"/>
</dbReference>
<evidence type="ECO:0000313" key="3">
    <source>
        <dbReference type="EMBL" id="RCH81204.1"/>
    </source>
</evidence>
<evidence type="ECO:0000313" key="4">
    <source>
        <dbReference type="Proteomes" id="UP000253551"/>
    </source>
</evidence>
<dbReference type="InterPro" id="IPR003130">
    <property type="entry name" value="GED"/>
</dbReference>
<dbReference type="InterPro" id="IPR000375">
    <property type="entry name" value="Dynamin_stalk"/>
</dbReference>
<dbReference type="EMBL" id="PJQM01005622">
    <property type="protein sequence ID" value="RCH81204.1"/>
    <property type="molecule type" value="Genomic_DNA"/>
</dbReference>
<dbReference type="Gene3D" id="1.20.120.1240">
    <property type="entry name" value="Dynamin, middle domain"/>
    <property type="match status" value="2"/>
</dbReference>
<dbReference type="GO" id="GO:0016559">
    <property type="term" value="P:peroxisome fission"/>
    <property type="evidence" value="ECO:0007669"/>
    <property type="project" value="TreeGrafter"/>
</dbReference>
<dbReference type="OrthoDB" id="5061070at2759"/>
<dbReference type="GO" id="GO:0005739">
    <property type="term" value="C:mitochondrion"/>
    <property type="evidence" value="ECO:0007669"/>
    <property type="project" value="TreeGrafter"/>
</dbReference>